<dbReference type="InterPro" id="IPR002893">
    <property type="entry name" value="Znf_MYND"/>
</dbReference>
<evidence type="ECO:0000259" key="6">
    <source>
        <dbReference type="PROSITE" id="PS50865"/>
    </source>
</evidence>
<dbReference type="PANTHER" id="PTHR43792:SF15">
    <property type="entry name" value="MYND-TYPE DOMAIN-CONTAINING PROTEIN"/>
    <property type="match status" value="1"/>
</dbReference>
<dbReference type="SUPFAM" id="SSF55729">
    <property type="entry name" value="Acyl-CoA N-acyltransferases (Nat)"/>
    <property type="match status" value="1"/>
</dbReference>
<comment type="caution">
    <text evidence="7">The sequence shown here is derived from an EMBL/GenBank/DDBJ whole genome shotgun (WGS) entry which is preliminary data.</text>
</comment>
<dbReference type="GeneID" id="25987195"/>
<dbReference type="Pfam" id="PF13302">
    <property type="entry name" value="Acetyltransf_3"/>
    <property type="match status" value="1"/>
</dbReference>
<evidence type="ECO:0000313" key="7">
    <source>
        <dbReference type="EMBL" id="EJT52550.1"/>
    </source>
</evidence>
<dbReference type="Gene3D" id="6.10.140.2220">
    <property type="match status" value="1"/>
</dbReference>
<dbReference type="RefSeq" id="XP_014183771.1">
    <property type="nucleotide sequence ID" value="XM_014328296.1"/>
</dbReference>
<dbReference type="HOGENOM" id="CLU_663954_0_0_1"/>
<dbReference type="OrthoDB" id="630895at2759"/>
<dbReference type="VEuPathDB" id="FungiDB:A1Q1_03682"/>
<evidence type="ECO:0000256" key="4">
    <source>
        <dbReference type="PROSITE-ProRule" id="PRU00134"/>
    </source>
</evidence>
<dbReference type="GO" id="GO:0016747">
    <property type="term" value="F:acyltransferase activity, transferring groups other than amino-acyl groups"/>
    <property type="evidence" value="ECO:0007669"/>
    <property type="project" value="InterPro"/>
</dbReference>
<evidence type="ECO:0000313" key="8">
    <source>
        <dbReference type="Proteomes" id="UP000002748"/>
    </source>
</evidence>
<evidence type="ECO:0000256" key="5">
    <source>
        <dbReference type="SAM" id="MobiDB-lite"/>
    </source>
</evidence>
<keyword evidence="2 4" id="KW-0863">Zinc-finger</keyword>
<feature type="region of interest" description="Disordered" evidence="5">
    <location>
        <begin position="1"/>
        <end position="32"/>
    </location>
</feature>
<dbReference type="Gene3D" id="3.40.630.30">
    <property type="match status" value="1"/>
</dbReference>
<dbReference type="GO" id="GO:0008270">
    <property type="term" value="F:zinc ion binding"/>
    <property type="evidence" value="ECO:0007669"/>
    <property type="project" value="UniProtKB-KW"/>
</dbReference>
<gene>
    <name evidence="7" type="ORF">A1Q1_03682</name>
</gene>
<evidence type="ECO:0000256" key="2">
    <source>
        <dbReference type="ARBA" id="ARBA00022771"/>
    </source>
</evidence>
<keyword evidence="3" id="KW-0862">Zinc</keyword>
<evidence type="ECO:0000256" key="3">
    <source>
        <dbReference type="ARBA" id="ARBA00022833"/>
    </source>
</evidence>
<evidence type="ECO:0000256" key="1">
    <source>
        <dbReference type="ARBA" id="ARBA00022723"/>
    </source>
</evidence>
<dbReference type="EMBL" id="ALBS01000023">
    <property type="protein sequence ID" value="EJT52550.1"/>
    <property type="molecule type" value="Genomic_DNA"/>
</dbReference>
<protein>
    <recommendedName>
        <fullName evidence="6">MYND-type domain-containing protein</fullName>
    </recommendedName>
</protein>
<feature type="compositionally biased region" description="Polar residues" evidence="5">
    <location>
        <begin position="1"/>
        <end position="10"/>
    </location>
</feature>
<dbReference type="InterPro" id="IPR051531">
    <property type="entry name" value="N-acetyltransferase"/>
</dbReference>
<dbReference type="Proteomes" id="UP000002748">
    <property type="component" value="Unassembled WGS sequence"/>
</dbReference>
<dbReference type="PANTHER" id="PTHR43792">
    <property type="entry name" value="GNAT FAMILY, PUTATIVE (AFU_ORTHOLOGUE AFUA_3G00765)-RELATED-RELATED"/>
    <property type="match status" value="1"/>
</dbReference>
<dbReference type="KEGG" id="tasa:A1Q1_03682"/>
<dbReference type="PROSITE" id="PS50865">
    <property type="entry name" value="ZF_MYND_2"/>
    <property type="match status" value="1"/>
</dbReference>
<keyword evidence="1" id="KW-0479">Metal-binding</keyword>
<feature type="domain" description="MYND-type" evidence="6">
    <location>
        <begin position="322"/>
        <end position="363"/>
    </location>
</feature>
<sequence length="367" mass="41514">MQGLTEQPNYAENGGGAPPRTPAPAETPEDAERWAAQLASTKPFSLEPWDVMLDRERPKVDVLLTPSCNDLCLRTPRTLLRPVRFGDSVAIKKIKTEPIVQKTQLYGTPKSLQEIKANFQTRYIASCIPAISRDEYAPEGEEAQGGAWRDEYIWAVTIKPGKSVEVKILPPGEVRLQNRLTNLDGYVGNIALSLSSKRPLRPTKGEVWRHPTVQEAKDAELEGKMFYELHPQLWGQGLISEVFKEVLRFAFDEVLCSKVSADPTVGNDASIKLCERNGMTFECQKDNVYGKPQLFYSVSRDEWVKRFRGGSGIDAWGGKETCRWCFDFRKEVGPTCKCGWAKYCSRECQRADWAYRQGHRKECDAKN</sequence>
<proteinExistence type="predicted"/>
<dbReference type="AlphaFoldDB" id="J4UKX9"/>
<accession>J4UKX9</accession>
<dbReference type="SUPFAM" id="SSF144232">
    <property type="entry name" value="HIT/MYND zinc finger-like"/>
    <property type="match status" value="1"/>
</dbReference>
<dbReference type="Pfam" id="PF01753">
    <property type="entry name" value="zf-MYND"/>
    <property type="match status" value="1"/>
</dbReference>
<organism evidence="7 8">
    <name type="scientific">Trichosporon asahii var. asahii (strain ATCC 90039 / CBS 2479 / JCM 2466 / KCTC 7840 / NBRC 103889/ NCYC 2677 / UAMH 7654)</name>
    <name type="common">Yeast</name>
    <dbReference type="NCBI Taxonomy" id="1186058"/>
    <lineage>
        <taxon>Eukaryota</taxon>
        <taxon>Fungi</taxon>
        <taxon>Dikarya</taxon>
        <taxon>Basidiomycota</taxon>
        <taxon>Agaricomycotina</taxon>
        <taxon>Tremellomycetes</taxon>
        <taxon>Trichosporonales</taxon>
        <taxon>Trichosporonaceae</taxon>
        <taxon>Trichosporon</taxon>
    </lineage>
</organism>
<dbReference type="InterPro" id="IPR016181">
    <property type="entry name" value="Acyl_CoA_acyltransferase"/>
</dbReference>
<reference evidence="7 8" key="1">
    <citation type="journal article" date="2012" name="Eukaryot. Cell">
        <title>Draft genome sequence of CBS 2479, the standard type strain of Trichosporon asahii.</title>
        <authorList>
            <person name="Yang R.Y."/>
            <person name="Li H.T."/>
            <person name="Zhu H."/>
            <person name="Zhou G.P."/>
            <person name="Wang M."/>
            <person name="Wang L."/>
        </authorList>
    </citation>
    <scope>NUCLEOTIDE SEQUENCE [LARGE SCALE GENOMIC DNA]</scope>
    <source>
        <strain evidence="8">ATCC 90039 / CBS 2479 / JCM 2466 / KCTC 7840 / NCYC 2677 / UAMH 7654</strain>
    </source>
</reference>
<name>J4UKX9_TRIAS</name>
<dbReference type="InterPro" id="IPR000182">
    <property type="entry name" value="GNAT_dom"/>
</dbReference>